<dbReference type="PANTHER" id="PTHR38102">
    <property type="entry name" value="PERIPLASMIC CHAPERONE SPY"/>
    <property type="match status" value="1"/>
</dbReference>
<evidence type="ECO:0000256" key="4">
    <source>
        <dbReference type="ARBA" id="ARBA00022764"/>
    </source>
</evidence>
<keyword evidence="3 5" id="KW-0732">Signal</keyword>
<proteinExistence type="inferred from homology"/>
<evidence type="ECO:0000313" key="7">
    <source>
        <dbReference type="Proteomes" id="UP000001625"/>
    </source>
</evidence>
<dbReference type="STRING" id="580332.Slit_2175"/>
<dbReference type="InterPro" id="IPR012899">
    <property type="entry name" value="LTXXQ"/>
</dbReference>
<evidence type="ECO:0000256" key="5">
    <source>
        <dbReference type="SAM" id="SignalP"/>
    </source>
</evidence>
<dbReference type="PANTHER" id="PTHR38102:SF1">
    <property type="entry name" value="PERIPLASMIC CHAPERONE SPY"/>
    <property type="match status" value="1"/>
</dbReference>
<dbReference type="eggNOG" id="COG3678">
    <property type="taxonomic scope" value="Bacteria"/>
</dbReference>
<dbReference type="HOGENOM" id="CLU_1440167_0_0_4"/>
<protein>
    <recommendedName>
        <fullName evidence="8">Zinc resistance-associated protein</fullName>
    </recommendedName>
</protein>
<organism evidence="6 7">
    <name type="scientific">Sideroxydans lithotrophicus (strain ES-1)</name>
    <dbReference type="NCBI Taxonomy" id="580332"/>
    <lineage>
        <taxon>Bacteria</taxon>
        <taxon>Pseudomonadati</taxon>
        <taxon>Pseudomonadota</taxon>
        <taxon>Betaproteobacteria</taxon>
        <taxon>Nitrosomonadales</taxon>
        <taxon>Gallionellaceae</taxon>
        <taxon>Sideroxydans</taxon>
    </lineage>
</organism>
<dbReference type="Proteomes" id="UP000001625">
    <property type="component" value="Chromosome"/>
</dbReference>
<feature type="chain" id="PRO_5003070144" description="Zinc resistance-associated protein" evidence="5">
    <location>
        <begin position="26"/>
        <end position="188"/>
    </location>
</feature>
<evidence type="ECO:0000256" key="1">
    <source>
        <dbReference type="ARBA" id="ARBA00004418"/>
    </source>
</evidence>
<comment type="similarity">
    <text evidence="2">Belongs to the CpxP/Spy family.</text>
</comment>
<evidence type="ECO:0000256" key="2">
    <source>
        <dbReference type="ARBA" id="ARBA00008441"/>
    </source>
</evidence>
<dbReference type="InterPro" id="IPR052211">
    <property type="entry name" value="Cpx_auxiliary_protein"/>
</dbReference>
<evidence type="ECO:0000313" key="6">
    <source>
        <dbReference type="EMBL" id="ADE12403.1"/>
    </source>
</evidence>
<dbReference type="KEGG" id="slt:Slit_2175"/>
<accession>D5CUL6</accession>
<dbReference type="Pfam" id="PF07813">
    <property type="entry name" value="LTXXQ"/>
    <property type="match status" value="1"/>
</dbReference>
<evidence type="ECO:0008006" key="8">
    <source>
        <dbReference type="Google" id="ProtNLM"/>
    </source>
</evidence>
<feature type="signal peptide" evidence="5">
    <location>
        <begin position="1"/>
        <end position="25"/>
    </location>
</feature>
<evidence type="ECO:0000256" key="3">
    <source>
        <dbReference type="ARBA" id="ARBA00022729"/>
    </source>
</evidence>
<keyword evidence="4" id="KW-0574">Periplasm</keyword>
<reference evidence="6 7" key="1">
    <citation type="submission" date="2010-03" db="EMBL/GenBank/DDBJ databases">
        <title>Complete sequence of Sideroxydans lithotrophicus ES-1.</title>
        <authorList>
            <consortium name="US DOE Joint Genome Institute"/>
            <person name="Lucas S."/>
            <person name="Copeland A."/>
            <person name="Lapidus A."/>
            <person name="Cheng J.-F."/>
            <person name="Bruce D."/>
            <person name="Goodwin L."/>
            <person name="Pitluck S."/>
            <person name="Munk A.C."/>
            <person name="Detter J.C."/>
            <person name="Han C."/>
            <person name="Tapia R."/>
            <person name="Larimer F."/>
            <person name="Land M."/>
            <person name="Hauser L."/>
            <person name="Kyrpides N."/>
            <person name="Ivanova N."/>
            <person name="Emerson D."/>
            <person name="Woyke T."/>
        </authorList>
    </citation>
    <scope>NUCLEOTIDE SEQUENCE [LARGE SCALE GENOMIC DNA]</scope>
    <source>
        <strain evidence="6 7">ES-1</strain>
    </source>
</reference>
<comment type="subcellular location">
    <subcellularLocation>
        <location evidence="1">Periplasm</location>
    </subcellularLocation>
</comment>
<dbReference type="GO" id="GO:0042597">
    <property type="term" value="C:periplasmic space"/>
    <property type="evidence" value="ECO:0007669"/>
    <property type="project" value="UniProtKB-SubCell"/>
</dbReference>
<dbReference type="AlphaFoldDB" id="D5CUL6"/>
<name>D5CUL6_SIDLE</name>
<dbReference type="Gene3D" id="1.20.120.1490">
    <property type="match status" value="1"/>
</dbReference>
<dbReference type="EMBL" id="CP001965">
    <property type="protein sequence ID" value="ADE12403.1"/>
    <property type="molecule type" value="Genomic_DNA"/>
</dbReference>
<sequence length="188" mass="20870" precursor="true">MKNCMRILSIVMTTLLLGTFASVAAADDQNWQGGPGMMGGGYGPGYGMGPGMMGGYGSGYGMGPGMMGGYGYGMGHGMMGYWGEYRDLNLSADQRSKILKLRKEMRTKQWALMGQMMDAQDKLQDLYDDDKQDAAAINKQYKVIEDMRRQMVDNAVDVHNQIIAILTKEQREKFRHGGPGYGPMMREY</sequence>
<gene>
    <name evidence="6" type="ordered locus">Slit_2175</name>
</gene>
<keyword evidence="7" id="KW-1185">Reference proteome</keyword>